<reference evidence="3" key="1">
    <citation type="journal article" date="2009" name="Nature">
        <title>Genome sequence and analysis of the Irish potato famine pathogen Phytophthora infestans.</title>
        <authorList>
            <consortium name="The Broad Institute Genome Sequencing Platform"/>
            <person name="Haas B.J."/>
            <person name="Kamoun S."/>
            <person name="Zody M.C."/>
            <person name="Jiang R.H."/>
            <person name="Handsaker R.E."/>
            <person name="Cano L.M."/>
            <person name="Grabherr M."/>
            <person name="Kodira C.D."/>
            <person name="Raffaele S."/>
            <person name="Torto-Alalibo T."/>
            <person name="Bozkurt T.O."/>
            <person name="Ah-Fong A.M."/>
            <person name="Alvarado L."/>
            <person name="Anderson V.L."/>
            <person name="Armstrong M.R."/>
            <person name="Avrova A."/>
            <person name="Baxter L."/>
            <person name="Beynon J."/>
            <person name="Boevink P.C."/>
            <person name="Bollmann S.R."/>
            <person name="Bos J.I."/>
            <person name="Bulone V."/>
            <person name="Cai G."/>
            <person name="Cakir C."/>
            <person name="Carrington J.C."/>
            <person name="Chawner M."/>
            <person name="Conti L."/>
            <person name="Costanzo S."/>
            <person name="Ewan R."/>
            <person name="Fahlgren N."/>
            <person name="Fischbach M.A."/>
            <person name="Fugelstad J."/>
            <person name="Gilroy E.M."/>
            <person name="Gnerre S."/>
            <person name="Green P.J."/>
            <person name="Grenville-Briggs L.J."/>
            <person name="Griffith J."/>
            <person name="Grunwald N.J."/>
            <person name="Horn K."/>
            <person name="Horner N.R."/>
            <person name="Hu C.H."/>
            <person name="Huitema E."/>
            <person name="Jeong D.H."/>
            <person name="Jones A.M."/>
            <person name="Jones J.D."/>
            <person name="Jones R.W."/>
            <person name="Karlsson E.K."/>
            <person name="Kunjeti S.G."/>
            <person name="Lamour K."/>
            <person name="Liu Z."/>
            <person name="Ma L."/>
            <person name="Maclean D."/>
            <person name="Chibucos M.C."/>
            <person name="McDonald H."/>
            <person name="McWalters J."/>
            <person name="Meijer H.J."/>
            <person name="Morgan W."/>
            <person name="Morris P.F."/>
            <person name="Munro C.A."/>
            <person name="O'Neill K."/>
            <person name="Ospina-Giraldo M."/>
            <person name="Pinzon A."/>
            <person name="Pritchard L."/>
            <person name="Ramsahoye B."/>
            <person name="Ren Q."/>
            <person name="Restrepo S."/>
            <person name="Roy S."/>
            <person name="Sadanandom A."/>
            <person name="Savidor A."/>
            <person name="Schornack S."/>
            <person name="Schwartz D.C."/>
            <person name="Schumann U.D."/>
            <person name="Schwessinger B."/>
            <person name="Seyer L."/>
            <person name="Sharpe T."/>
            <person name="Silvar C."/>
            <person name="Song J."/>
            <person name="Studholme D.J."/>
            <person name="Sykes S."/>
            <person name="Thines M."/>
            <person name="van de Vondervoort P.J."/>
            <person name="Phuntumart V."/>
            <person name="Wawra S."/>
            <person name="Weide R."/>
            <person name="Win J."/>
            <person name="Young C."/>
            <person name="Zhou S."/>
            <person name="Fry W."/>
            <person name="Meyers B.C."/>
            <person name="van West P."/>
            <person name="Ristaino J."/>
            <person name="Govers F."/>
            <person name="Birch P.R."/>
            <person name="Whisson S.C."/>
            <person name="Judelson H.S."/>
            <person name="Nusbaum C."/>
        </authorList>
    </citation>
    <scope>NUCLEOTIDE SEQUENCE [LARGE SCALE GENOMIC DNA]</scope>
    <source>
        <strain evidence="3">T30-4</strain>
    </source>
</reference>
<keyword evidence="3" id="KW-1185">Reference proteome</keyword>
<dbReference type="AlphaFoldDB" id="D0N6B5"/>
<protein>
    <submittedName>
        <fullName evidence="2">Uncharacterized protein</fullName>
    </submittedName>
</protein>
<evidence type="ECO:0000256" key="1">
    <source>
        <dbReference type="SAM" id="MobiDB-lite"/>
    </source>
</evidence>
<dbReference type="VEuPathDB" id="FungiDB:PITG_06064"/>
<dbReference type="Proteomes" id="UP000006643">
    <property type="component" value="Unassembled WGS sequence"/>
</dbReference>
<evidence type="ECO:0000313" key="2">
    <source>
        <dbReference type="EMBL" id="EEY70606.1"/>
    </source>
</evidence>
<dbReference type="EMBL" id="DS028126">
    <property type="protein sequence ID" value="EEY70606.1"/>
    <property type="molecule type" value="Genomic_DNA"/>
</dbReference>
<dbReference type="HOGENOM" id="CLU_1672699_0_0_1"/>
<evidence type="ECO:0000313" key="3">
    <source>
        <dbReference type="Proteomes" id="UP000006643"/>
    </source>
</evidence>
<gene>
    <name evidence="2" type="ORF">PITG_06064</name>
</gene>
<dbReference type="GeneID" id="9472228"/>
<dbReference type="RefSeq" id="XP_002998260.1">
    <property type="nucleotide sequence ID" value="XM_002998214.1"/>
</dbReference>
<dbReference type="KEGG" id="pif:PITG_06064"/>
<feature type="compositionally biased region" description="Basic residues" evidence="1">
    <location>
        <begin position="53"/>
        <end position="67"/>
    </location>
</feature>
<sequence>MNESVPTSRRCDGIADLVNVVESDMAATSPTRVATMALGSYDHSDASDSARGPMKKKRIYKKRKSTHALRKEEKRVLQAEVAALQVKLKNLELQTLVRLEGSYAVTAADFVDEDELYPYRPQERIRSDTTSAVLVTSHADPVEADINGEHTLSKEEAL</sequence>
<name>D0N6B5_PHYIT</name>
<proteinExistence type="predicted"/>
<feature type="region of interest" description="Disordered" evidence="1">
    <location>
        <begin position="42"/>
        <end position="67"/>
    </location>
</feature>
<organism evidence="2 3">
    <name type="scientific">Phytophthora infestans (strain T30-4)</name>
    <name type="common">Potato late blight agent</name>
    <dbReference type="NCBI Taxonomy" id="403677"/>
    <lineage>
        <taxon>Eukaryota</taxon>
        <taxon>Sar</taxon>
        <taxon>Stramenopiles</taxon>
        <taxon>Oomycota</taxon>
        <taxon>Peronosporomycetes</taxon>
        <taxon>Peronosporales</taxon>
        <taxon>Peronosporaceae</taxon>
        <taxon>Phytophthora</taxon>
    </lineage>
</organism>
<dbReference type="InParanoid" id="D0N6B5"/>
<accession>D0N6B5</accession>